<accession>A0ABY6L7N2</accession>
<dbReference type="PANTHER" id="PTHR23011">
    <property type="entry name" value="CYCLIC NUCLEOTIDE-BINDING DOMAIN CONTAINING PROTEIN"/>
    <property type="match status" value="1"/>
</dbReference>
<gene>
    <name evidence="2" type="ORF">LAZ67_13001828</name>
</gene>
<dbReference type="InterPro" id="IPR018490">
    <property type="entry name" value="cNMP-bd_dom_sf"/>
</dbReference>
<name>A0ABY6L7N2_9ARAC</name>
<dbReference type="PANTHER" id="PTHR23011:SF28">
    <property type="entry name" value="CYCLIC NUCLEOTIDE-BINDING DOMAIN CONTAINING PROTEIN"/>
    <property type="match status" value="1"/>
</dbReference>
<evidence type="ECO:0000313" key="2">
    <source>
        <dbReference type="EMBL" id="UYV75928.1"/>
    </source>
</evidence>
<dbReference type="PROSITE" id="PS50042">
    <property type="entry name" value="CNMP_BINDING_3"/>
    <property type="match status" value="1"/>
</dbReference>
<dbReference type="SUPFAM" id="SSF51206">
    <property type="entry name" value="cAMP-binding domain-like"/>
    <property type="match status" value="1"/>
</dbReference>
<protein>
    <submittedName>
        <fullName evidence="2">PNPLA6</fullName>
    </submittedName>
</protein>
<dbReference type="InterPro" id="IPR014710">
    <property type="entry name" value="RmlC-like_jellyroll"/>
</dbReference>
<dbReference type="CDD" id="cd00038">
    <property type="entry name" value="CAP_ED"/>
    <property type="match status" value="1"/>
</dbReference>
<evidence type="ECO:0000313" key="3">
    <source>
        <dbReference type="Proteomes" id="UP001235939"/>
    </source>
</evidence>
<evidence type="ECO:0000259" key="1">
    <source>
        <dbReference type="PROSITE" id="PS50042"/>
    </source>
</evidence>
<dbReference type="Gene3D" id="2.60.120.10">
    <property type="entry name" value="Jelly Rolls"/>
    <property type="match status" value="1"/>
</dbReference>
<reference evidence="2 3" key="1">
    <citation type="submission" date="2022-01" db="EMBL/GenBank/DDBJ databases">
        <title>A chromosomal length assembly of Cordylochernes scorpioides.</title>
        <authorList>
            <person name="Zeh D."/>
            <person name="Zeh J."/>
        </authorList>
    </citation>
    <scope>NUCLEOTIDE SEQUENCE [LARGE SCALE GENOMIC DNA]</scope>
    <source>
        <strain evidence="2">IN4F17</strain>
        <tissue evidence="2">Whole Body</tissue>
    </source>
</reference>
<feature type="domain" description="Cyclic nucleotide-binding" evidence="1">
    <location>
        <begin position="58"/>
        <end position="118"/>
    </location>
</feature>
<dbReference type="InterPro" id="IPR000595">
    <property type="entry name" value="cNMP-bd_dom"/>
</dbReference>
<dbReference type="EMBL" id="CP092875">
    <property type="protein sequence ID" value="UYV75928.1"/>
    <property type="molecule type" value="Genomic_DNA"/>
</dbReference>
<keyword evidence="3" id="KW-1185">Reference proteome</keyword>
<organism evidence="2 3">
    <name type="scientific">Cordylochernes scorpioides</name>
    <dbReference type="NCBI Taxonomy" id="51811"/>
    <lineage>
        <taxon>Eukaryota</taxon>
        <taxon>Metazoa</taxon>
        <taxon>Ecdysozoa</taxon>
        <taxon>Arthropoda</taxon>
        <taxon>Chelicerata</taxon>
        <taxon>Arachnida</taxon>
        <taxon>Pseudoscorpiones</taxon>
        <taxon>Cheliferoidea</taxon>
        <taxon>Chernetidae</taxon>
        <taxon>Cordylochernes</taxon>
    </lineage>
</organism>
<dbReference type="Proteomes" id="UP001235939">
    <property type="component" value="Chromosome 13"/>
</dbReference>
<proteinExistence type="predicted"/>
<sequence length="118" mass="13441">MNSHRKNGISRLLRLKRDQPLTLQVKEPSQAFLEEDVTAFSEQRLPPEITYMLKSIRVFGIFEKPLFLELCRHLESIPFPAGSLIFNIGDPDDSIYVIQSGKVSVFITETSNPTSECK</sequence>